<dbReference type="CDD" id="cd06158">
    <property type="entry name" value="S2P-M50_like_1"/>
    <property type="match status" value="1"/>
</dbReference>
<dbReference type="GO" id="GO:0005886">
    <property type="term" value="C:plasma membrane"/>
    <property type="evidence" value="ECO:0007669"/>
    <property type="project" value="UniProtKB-SubCell"/>
</dbReference>
<evidence type="ECO:0000256" key="10">
    <source>
        <dbReference type="ARBA" id="ARBA00022989"/>
    </source>
</evidence>
<feature type="transmembrane region" description="Helical" evidence="13">
    <location>
        <begin position="175"/>
        <end position="197"/>
    </location>
</feature>
<evidence type="ECO:0000256" key="8">
    <source>
        <dbReference type="ARBA" id="ARBA00022801"/>
    </source>
</evidence>
<evidence type="ECO:0000256" key="12">
    <source>
        <dbReference type="ARBA" id="ARBA00023136"/>
    </source>
</evidence>
<comment type="cofactor">
    <cofactor evidence="1">
        <name>Zn(2+)</name>
        <dbReference type="ChEBI" id="CHEBI:29105"/>
    </cofactor>
</comment>
<dbReference type="InterPro" id="IPR044537">
    <property type="entry name" value="Rip2-like"/>
</dbReference>
<evidence type="ECO:0000313" key="16">
    <source>
        <dbReference type="Proteomes" id="UP000177913"/>
    </source>
</evidence>
<dbReference type="PANTHER" id="PTHR35864">
    <property type="entry name" value="ZINC METALLOPROTEASE MJ0611-RELATED"/>
    <property type="match status" value="1"/>
</dbReference>
<keyword evidence="7" id="KW-0479">Metal-binding</keyword>
<evidence type="ECO:0000259" key="14">
    <source>
        <dbReference type="Pfam" id="PF02163"/>
    </source>
</evidence>
<keyword evidence="10 13" id="KW-1133">Transmembrane helix</keyword>
<comment type="caution">
    <text evidence="15">The sequence shown here is derived from an EMBL/GenBank/DDBJ whole genome shotgun (WGS) entry which is preliminary data.</text>
</comment>
<protein>
    <recommendedName>
        <fullName evidence="14">Peptidase M50 domain-containing protein</fullName>
    </recommendedName>
</protein>
<feature type="transmembrane region" description="Helical" evidence="13">
    <location>
        <begin position="12"/>
        <end position="33"/>
    </location>
</feature>
<dbReference type="Proteomes" id="UP000177913">
    <property type="component" value="Unassembled WGS sequence"/>
</dbReference>
<dbReference type="GO" id="GO:0008237">
    <property type="term" value="F:metallopeptidase activity"/>
    <property type="evidence" value="ECO:0007669"/>
    <property type="project" value="UniProtKB-KW"/>
</dbReference>
<feature type="domain" description="Peptidase M50" evidence="14">
    <location>
        <begin position="15"/>
        <end position="113"/>
    </location>
</feature>
<dbReference type="AlphaFoldDB" id="A0A1F7GWE1"/>
<organism evidence="15 16">
    <name type="scientific">Candidatus Roizmanbacteria bacterium RIFCSPHIGHO2_02_FULL_38_11</name>
    <dbReference type="NCBI Taxonomy" id="1802039"/>
    <lineage>
        <taxon>Bacteria</taxon>
        <taxon>Candidatus Roizmaniibacteriota</taxon>
    </lineage>
</organism>
<dbReference type="PANTHER" id="PTHR35864:SF1">
    <property type="entry name" value="ZINC METALLOPROTEASE YWHC-RELATED"/>
    <property type="match status" value="1"/>
</dbReference>
<sequence length="218" mass="24112">MLSYLFTNPLLFFVYLIALLVAIAVHEFSHAYAADYLGDPTPRLAGRLKLNPLAHIDGIGLLFLLFFGFGWGKPVGFDPYNLKNPRKDAAIISLAGPFSNFILAILLSIVLKFIIFLRLSPLQSMAFFFLAPIISLNIILGVFNLLPIHPLDGFKIVGGLLSEEKAREWYQLERYGMIFLLMLIFPFAGSSLLDLIIRPVVSFILGLLIPTSAGGGII</sequence>
<evidence type="ECO:0000256" key="4">
    <source>
        <dbReference type="ARBA" id="ARBA00022475"/>
    </source>
</evidence>
<keyword evidence="9" id="KW-0862">Zinc</keyword>
<dbReference type="Pfam" id="PF02163">
    <property type="entry name" value="Peptidase_M50"/>
    <property type="match status" value="2"/>
</dbReference>
<comment type="subcellular location">
    <subcellularLocation>
        <location evidence="2">Cell membrane</location>
        <topology evidence="2">Multi-pass membrane protein</topology>
    </subcellularLocation>
</comment>
<dbReference type="GO" id="GO:0046872">
    <property type="term" value="F:metal ion binding"/>
    <property type="evidence" value="ECO:0007669"/>
    <property type="project" value="UniProtKB-KW"/>
</dbReference>
<evidence type="ECO:0000256" key="11">
    <source>
        <dbReference type="ARBA" id="ARBA00023049"/>
    </source>
</evidence>
<keyword evidence="4" id="KW-1003">Cell membrane</keyword>
<evidence type="ECO:0000256" key="3">
    <source>
        <dbReference type="ARBA" id="ARBA00007931"/>
    </source>
</evidence>
<dbReference type="GO" id="GO:0006508">
    <property type="term" value="P:proteolysis"/>
    <property type="evidence" value="ECO:0007669"/>
    <property type="project" value="UniProtKB-KW"/>
</dbReference>
<gene>
    <name evidence="15" type="ORF">A3C25_01220</name>
</gene>
<feature type="transmembrane region" description="Helical" evidence="13">
    <location>
        <begin position="91"/>
        <end position="115"/>
    </location>
</feature>
<feature type="transmembrane region" description="Helical" evidence="13">
    <location>
        <begin position="53"/>
        <end position="71"/>
    </location>
</feature>
<keyword evidence="8" id="KW-0378">Hydrolase</keyword>
<feature type="domain" description="Peptidase M50" evidence="14">
    <location>
        <begin position="126"/>
        <end position="167"/>
    </location>
</feature>
<keyword evidence="5" id="KW-0645">Protease</keyword>
<dbReference type="EMBL" id="MFZO01000049">
    <property type="protein sequence ID" value="OGK23268.1"/>
    <property type="molecule type" value="Genomic_DNA"/>
</dbReference>
<reference evidence="15 16" key="1">
    <citation type="journal article" date="2016" name="Nat. Commun.">
        <title>Thousands of microbial genomes shed light on interconnected biogeochemical processes in an aquifer system.</title>
        <authorList>
            <person name="Anantharaman K."/>
            <person name="Brown C.T."/>
            <person name="Hug L.A."/>
            <person name="Sharon I."/>
            <person name="Castelle C.J."/>
            <person name="Probst A.J."/>
            <person name="Thomas B.C."/>
            <person name="Singh A."/>
            <person name="Wilkins M.J."/>
            <person name="Karaoz U."/>
            <person name="Brodie E.L."/>
            <person name="Williams K.H."/>
            <person name="Hubbard S.S."/>
            <person name="Banfield J.F."/>
        </authorList>
    </citation>
    <scope>NUCLEOTIDE SEQUENCE [LARGE SCALE GENOMIC DNA]</scope>
</reference>
<keyword evidence="11" id="KW-0482">Metalloprotease</keyword>
<proteinExistence type="inferred from homology"/>
<evidence type="ECO:0000256" key="9">
    <source>
        <dbReference type="ARBA" id="ARBA00022833"/>
    </source>
</evidence>
<dbReference type="InterPro" id="IPR008915">
    <property type="entry name" value="Peptidase_M50"/>
</dbReference>
<feature type="transmembrane region" description="Helical" evidence="13">
    <location>
        <begin position="127"/>
        <end position="146"/>
    </location>
</feature>
<keyword evidence="6 13" id="KW-0812">Transmembrane</keyword>
<dbReference type="InterPro" id="IPR052348">
    <property type="entry name" value="Metallopeptidase_M50B"/>
</dbReference>
<comment type="similarity">
    <text evidence="3">Belongs to the peptidase M50B family.</text>
</comment>
<evidence type="ECO:0000313" key="15">
    <source>
        <dbReference type="EMBL" id="OGK23268.1"/>
    </source>
</evidence>
<evidence type="ECO:0000256" key="2">
    <source>
        <dbReference type="ARBA" id="ARBA00004651"/>
    </source>
</evidence>
<name>A0A1F7GWE1_9BACT</name>
<keyword evidence="12 13" id="KW-0472">Membrane</keyword>
<evidence type="ECO:0000256" key="1">
    <source>
        <dbReference type="ARBA" id="ARBA00001947"/>
    </source>
</evidence>
<evidence type="ECO:0000256" key="7">
    <source>
        <dbReference type="ARBA" id="ARBA00022723"/>
    </source>
</evidence>
<accession>A0A1F7GWE1</accession>
<evidence type="ECO:0000256" key="6">
    <source>
        <dbReference type="ARBA" id="ARBA00022692"/>
    </source>
</evidence>
<evidence type="ECO:0000256" key="5">
    <source>
        <dbReference type="ARBA" id="ARBA00022670"/>
    </source>
</evidence>
<evidence type="ECO:0000256" key="13">
    <source>
        <dbReference type="SAM" id="Phobius"/>
    </source>
</evidence>